<evidence type="ECO:0000313" key="1">
    <source>
        <dbReference type="EMBL" id="JAH81159.1"/>
    </source>
</evidence>
<accession>A0A0E9VST4</accession>
<name>A0A0E9VST4_ANGAN</name>
<organism evidence="1">
    <name type="scientific">Anguilla anguilla</name>
    <name type="common">European freshwater eel</name>
    <name type="synonym">Muraena anguilla</name>
    <dbReference type="NCBI Taxonomy" id="7936"/>
    <lineage>
        <taxon>Eukaryota</taxon>
        <taxon>Metazoa</taxon>
        <taxon>Chordata</taxon>
        <taxon>Craniata</taxon>
        <taxon>Vertebrata</taxon>
        <taxon>Euteleostomi</taxon>
        <taxon>Actinopterygii</taxon>
        <taxon>Neopterygii</taxon>
        <taxon>Teleostei</taxon>
        <taxon>Anguilliformes</taxon>
        <taxon>Anguillidae</taxon>
        <taxon>Anguilla</taxon>
    </lineage>
</organism>
<dbReference type="EMBL" id="GBXM01027418">
    <property type="protein sequence ID" value="JAH81159.1"/>
    <property type="molecule type" value="Transcribed_RNA"/>
</dbReference>
<reference evidence="1" key="2">
    <citation type="journal article" date="2015" name="Fish Shellfish Immunol.">
        <title>Early steps in the European eel (Anguilla anguilla)-Vibrio vulnificus interaction in the gills: Role of the RtxA13 toxin.</title>
        <authorList>
            <person name="Callol A."/>
            <person name="Pajuelo D."/>
            <person name="Ebbesson L."/>
            <person name="Teles M."/>
            <person name="MacKenzie S."/>
            <person name="Amaro C."/>
        </authorList>
    </citation>
    <scope>NUCLEOTIDE SEQUENCE</scope>
</reference>
<proteinExistence type="predicted"/>
<sequence length="66" mass="7352">MSIWPCVVTIRTETGFQETLLNNTLSVFCFTVDGVNRRRFILSLLIKSGCGPTTLAPRRCSADTRS</sequence>
<protein>
    <submittedName>
        <fullName evidence="1">Uncharacterized protein</fullName>
    </submittedName>
</protein>
<dbReference type="AlphaFoldDB" id="A0A0E9VST4"/>
<reference evidence="1" key="1">
    <citation type="submission" date="2014-11" db="EMBL/GenBank/DDBJ databases">
        <authorList>
            <person name="Amaro Gonzalez C."/>
        </authorList>
    </citation>
    <scope>NUCLEOTIDE SEQUENCE</scope>
</reference>